<evidence type="ECO:0000313" key="7">
    <source>
        <dbReference type="EMBL" id="CAL4963197.1"/>
    </source>
</evidence>
<proteinExistence type="inferred from homology"/>
<dbReference type="Proteomes" id="UP001497457">
    <property type="component" value="Chromosome 19rd"/>
</dbReference>
<dbReference type="Gene3D" id="3.70.10.10">
    <property type="match status" value="1"/>
</dbReference>
<evidence type="ECO:0000256" key="2">
    <source>
        <dbReference type="ARBA" id="ARBA00023125"/>
    </source>
</evidence>
<dbReference type="PRINTS" id="PR00339">
    <property type="entry name" value="PCNACYCLIN"/>
</dbReference>
<evidence type="ECO:0000256" key="3">
    <source>
        <dbReference type="RuleBase" id="RU000641"/>
    </source>
</evidence>
<comment type="function">
    <text evidence="3">This protein is an auxiliary protein of DNA polymerase delta and is involved in the control of eukaryotic DNA replication by increasing the polymerase's processivity during elongation of the leading strand.</text>
</comment>
<evidence type="ECO:0000259" key="5">
    <source>
        <dbReference type="Pfam" id="PF00705"/>
    </source>
</evidence>
<dbReference type="PANTHER" id="PTHR11352:SF0">
    <property type="entry name" value="PROLIFERATING CELL NUCLEAR ANTIGEN"/>
    <property type="match status" value="1"/>
</dbReference>
<gene>
    <name evidence="7" type="ORF">URODEC1_LOCUS46050</name>
    <name evidence="8" type="ORF">URODEC1_LOCUS53351</name>
</gene>
<dbReference type="NCBIfam" id="TIGR00590">
    <property type="entry name" value="pcna"/>
    <property type="match status" value="1"/>
</dbReference>
<comment type="subcellular location">
    <subcellularLocation>
        <location evidence="3">Nucleus</location>
    </subcellularLocation>
</comment>
<reference evidence="8 9" key="2">
    <citation type="submission" date="2024-10" db="EMBL/GenBank/DDBJ databases">
        <authorList>
            <person name="Ryan C."/>
        </authorList>
    </citation>
    <scope>NUCLEOTIDE SEQUENCE [LARGE SCALE GENOMIC DNA]</scope>
</reference>
<dbReference type="PANTHER" id="PTHR11352">
    <property type="entry name" value="PROLIFERATING CELL NUCLEAR ANTIGEN"/>
    <property type="match status" value="1"/>
</dbReference>
<comment type="similarity">
    <text evidence="1 4">Belongs to the PCNA family.</text>
</comment>
<dbReference type="SUPFAM" id="SSF55979">
    <property type="entry name" value="DNA clamp"/>
    <property type="match status" value="2"/>
</dbReference>
<protein>
    <recommendedName>
        <fullName evidence="3">DNA sliding clamp PCNA</fullName>
    </recommendedName>
</protein>
<dbReference type="InterPro" id="IPR046938">
    <property type="entry name" value="DNA_clamp_sf"/>
</dbReference>
<dbReference type="InterPro" id="IPR000730">
    <property type="entry name" value="Pr_cel_nuc_antig"/>
</dbReference>
<evidence type="ECO:0000256" key="1">
    <source>
        <dbReference type="ARBA" id="ARBA00010462"/>
    </source>
</evidence>
<dbReference type="EMBL" id="OZ075130">
    <property type="protein sequence ID" value="CAL4975847.1"/>
    <property type="molecule type" value="Genomic_DNA"/>
</dbReference>
<name>A0ABC9AF04_9POAL</name>
<feature type="domain" description="Proliferating cell nuclear antigen PCNA C-terminal" evidence="6">
    <location>
        <begin position="135"/>
        <end position="254"/>
    </location>
</feature>
<sequence length="278" mass="30968">MFELQLKNDSLFLDVLESILDLVDVASVDCISTGLRLQAVDTEHVAMISLLFPPEFFSSYNCEKNRSICIPIDNMVKAIRSSNKDDIITIKVGKENLDISLSFESPGGNIATAYDLLLVEGKSPCFEIPGWRALDSKYQAIVKMPFAEFVRVCKYLSNIGSDGDISVTKKGLKFSALGKSGRVNIKYKKAEEATVEFVMQKPVSVTFDLKYVSSFAKVSTTFGQVKICLLTNQPLMIECKIKHEGYIRYFVTPKAKPEMEEEEIEGSGEGKEGSECLY</sequence>
<keyword evidence="4" id="KW-0235">DNA replication</keyword>
<dbReference type="InterPro" id="IPR022649">
    <property type="entry name" value="Pr_cel_nuc_antig_C"/>
</dbReference>
<organism evidence="8 9">
    <name type="scientific">Urochloa decumbens</name>
    <dbReference type="NCBI Taxonomy" id="240449"/>
    <lineage>
        <taxon>Eukaryota</taxon>
        <taxon>Viridiplantae</taxon>
        <taxon>Streptophyta</taxon>
        <taxon>Embryophyta</taxon>
        <taxon>Tracheophyta</taxon>
        <taxon>Spermatophyta</taxon>
        <taxon>Magnoliopsida</taxon>
        <taxon>Liliopsida</taxon>
        <taxon>Poales</taxon>
        <taxon>Poaceae</taxon>
        <taxon>PACMAD clade</taxon>
        <taxon>Panicoideae</taxon>
        <taxon>Panicodae</taxon>
        <taxon>Paniceae</taxon>
        <taxon>Melinidinae</taxon>
        <taxon>Urochloa</taxon>
    </lineage>
</organism>
<dbReference type="GO" id="GO:0003677">
    <property type="term" value="F:DNA binding"/>
    <property type="evidence" value="ECO:0007669"/>
    <property type="project" value="UniProtKB-KW"/>
</dbReference>
<feature type="domain" description="Proliferating cell nuclear antigen PCNA N-terminal" evidence="5">
    <location>
        <begin position="1"/>
        <end position="118"/>
    </location>
</feature>
<reference evidence="9" key="1">
    <citation type="submission" date="2024-06" db="EMBL/GenBank/DDBJ databases">
        <authorList>
            <person name="Ryan C."/>
        </authorList>
    </citation>
    <scope>NUCLEOTIDE SEQUENCE [LARGE SCALE GENOMIC DNA]</scope>
</reference>
<dbReference type="Pfam" id="PF02747">
    <property type="entry name" value="PCNA_C"/>
    <property type="match status" value="1"/>
</dbReference>
<dbReference type="Pfam" id="PF00705">
    <property type="entry name" value="PCNA_N"/>
    <property type="match status" value="1"/>
</dbReference>
<keyword evidence="2 4" id="KW-0238">DNA-binding</keyword>
<dbReference type="GO" id="GO:0005634">
    <property type="term" value="C:nucleus"/>
    <property type="evidence" value="ECO:0007669"/>
    <property type="project" value="UniProtKB-SubCell"/>
</dbReference>
<dbReference type="InterPro" id="IPR022648">
    <property type="entry name" value="Pr_cel_nuc_antig_N"/>
</dbReference>
<dbReference type="AlphaFoldDB" id="A0ABC9AF04"/>
<dbReference type="Proteomes" id="UP001497457">
    <property type="component" value="Chromosome 20rd"/>
</dbReference>
<accession>A0ABC9AF04</accession>
<dbReference type="CDD" id="cd00577">
    <property type="entry name" value="PCNA"/>
    <property type="match status" value="1"/>
</dbReference>
<evidence type="ECO:0000313" key="9">
    <source>
        <dbReference type="Proteomes" id="UP001497457"/>
    </source>
</evidence>
<evidence type="ECO:0000259" key="6">
    <source>
        <dbReference type="Pfam" id="PF02747"/>
    </source>
</evidence>
<keyword evidence="3" id="KW-0539">Nucleus</keyword>
<keyword evidence="9" id="KW-1185">Reference proteome</keyword>
<dbReference type="EMBL" id="OZ075129">
    <property type="protein sequence ID" value="CAL4963197.1"/>
    <property type="molecule type" value="Genomic_DNA"/>
</dbReference>
<evidence type="ECO:0000256" key="4">
    <source>
        <dbReference type="RuleBase" id="RU003671"/>
    </source>
</evidence>
<dbReference type="GO" id="GO:0006260">
    <property type="term" value="P:DNA replication"/>
    <property type="evidence" value="ECO:0007669"/>
    <property type="project" value="UniProtKB-KW"/>
</dbReference>
<evidence type="ECO:0000313" key="8">
    <source>
        <dbReference type="EMBL" id="CAL4975847.1"/>
    </source>
</evidence>